<evidence type="ECO:0000313" key="2">
    <source>
        <dbReference type="EMBL" id="KAK2555747.1"/>
    </source>
</evidence>
<feature type="non-terminal residue" evidence="2">
    <location>
        <position position="1"/>
    </location>
</feature>
<feature type="non-terminal residue" evidence="2">
    <location>
        <position position="324"/>
    </location>
</feature>
<reference evidence="2" key="1">
    <citation type="journal article" date="2023" name="G3 (Bethesda)">
        <title>Whole genome assembly and annotation of the endangered Caribbean coral Acropora cervicornis.</title>
        <authorList>
            <person name="Selwyn J.D."/>
            <person name="Vollmer S.V."/>
        </authorList>
    </citation>
    <scope>NUCLEOTIDE SEQUENCE</scope>
    <source>
        <strain evidence="2">K2</strain>
    </source>
</reference>
<dbReference type="AlphaFoldDB" id="A0AAD9Q6Q7"/>
<keyword evidence="3" id="KW-1185">Reference proteome</keyword>
<protein>
    <submittedName>
        <fullName evidence="2">Uncharacterized protein</fullName>
    </submittedName>
</protein>
<comment type="caution">
    <text evidence="2">The sequence shown here is derived from an EMBL/GenBank/DDBJ whole genome shotgun (WGS) entry which is preliminary data.</text>
</comment>
<gene>
    <name evidence="2" type="ORF">P5673_022327</name>
</gene>
<accession>A0AAD9Q6Q7</accession>
<organism evidence="2 3">
    <name type="scientific">Acropora cervicornis</name>
    <name type="common">Staghorn coral</name>
    <dbReference type="NCBI Taxonomy" id="6130"/>
    <lineage>
        <taxon>Eukaryota</taxon>
        <taxon>Metazoa</taxon>
        <taxon>Cnidaria</taxon>
        <taxon>Anthozoa</taxon>
        <taxon>Hexacorallia</taxon>
        <taxon>Scleractinia</taxon>
        <taxon>Astrocoeniina</taxon>
        <taxon>Acroporidae</taxon>
        <taxon>Acropora</taxon>
    </lineage>
</organism>
<evidence type="ECO:0000256" key="1">
    <source>
        <dbReference type="SAM" id="MobiDB-lite"/>
    </source>
</evidence>
<sequence>WIGLCTKWKTHIFFSKGQDESDSLSDEQSSSHEDVGTDYVDSDQSDIEEFLNSEEVELLQPLPPRTSQQHTQIILTWLVYFVLVWQYKNYISDNAIEEVLKFVQQFLFCIGQLINDHTDLFLVLATNLPTTLYSARKMLKIDRDNFIQYVVCPRCTKLYLMDDIVVNDCRQTFARTCEHVAFPQSRRPRTCGSQLAQKVVVRNDIGRLPGNISSNYGGYTAAQWKNFVLLFSFCKAQLESKERYSETSLFPQLILASCGPLRGKESMWADLTSVCFESSYKLASLDQSELSTLLKVYLTIYPKETEGSLKLLYKKYKSLKVGGE</sequence>
<name>A0AAD9Q6Q7_ACRCE</name>
<dbReference type="EMBL" id="JARQWQ010000060">
    <property type="protein sequence ID" value="KAK2555747.1"/>
    <property type="molecule type" value="Genomic_DNA"/>
</dbReference>
<proteinExistence type="predicted"/>
<feature type="region of interest" description="Disordered" evidence="1">
    <location>
        <begin position="19"/>
        <end position="39"/>
    </location>
</feature>
<dbReference type="Proteomes" id="UP001249851">
    <property type="component" value="Unassembled WGS sequence"/>
</dbReference>
<reference evidence="2" key="2">
    <citation type="journal article" date="2023" name="Science">
        <title>Genomic signatures of disease resistance in endangered staghorn corals.</title>
        <authorList>
            <person name="Vollmer S.V."/>
            <person name="Selwyn J.D."/>
            <person name="Despard B.A."/>
            <person name="Roesel C.L."/>
        </authorList>
    </citation>
    <scope>NUCLEOTIDE SEQUENCE</scope>
    <source>
        <strain evidence="2">K2</strain>
    </source>
</reference>
<evidence type="ECO:0000313" key="3">
    <source>
        <dbReference type="Proteomes" id="UP001249851"/>
    </source>
</evidence>